<comment type="similarity">
    <text evidence="1">Belongs to the GSP E family.</text>
</comment>
<dbReference type="Proteomes" id="UP000198967">
    <property type="component" value="Unassembled WGS sequence"/>
</dbReference>
<dbReference type="EMBL" id="FNBE01000022">
    <property type="protein sequence ID" value="SDH44393.1"/>
    <property type="molecule type" value="Genomic_DNA"/>
</dbReference>
<dbReference type="STRING" id="366584.SAMN05216377_12287"/>
<evidence type="ECO:0000256" key="1">
    <source>
        <dbReference type="ARBA" id="ARBA00006611"/>
    </source>
</evidence>
<dbReference type="RefSeq" id="WP_093089511.1">
    <property type="nucleotide sequence ID" value="NZ_FNBE01000022.1"/>
</dbReference>
<dbReference type="PANTHER" id="PTHR30486">
    <property type="entry name" value="TWITCHING MOTILITY PROTEIN PILT"/>
    <property type="match status" value="1"/>
</dbReference>
<feature type="domain" description="Bacterial type II secretion system protein E" evidence="2">
    <location>
        <begin position="169"/>
        <end position="344"/>
    </location>
</feature>
<dbReference type="CDD" id="cd01130">
    <property type="entry name" value="VirB11-like_ATPase"/>
    <property type="match status" value="1"/>
</dbReference>
<organism evidence="3 4">
    <name type="scientific">Pseudonocardia oroxyli</name>
    <dbReference type="NCBI Taxonomy" id="366584"/>
    <lineage>
        <taxon>Bacteria</taxon>
        <taxon>Bacillati</taxon>
        <taxon>Actinomycetota</taxon>
        <taxon>Actinomycetes</taxon>
        <taxon>Pseudonocardiales</taxon>
        <taxon>Pseudonocardiaceae</taxon>
        <taxon>Pseudonocardia</taxon>
    </lineage>
</organism>
<protein>
    <submittedName>
        <fullName evidence="3">Pilus assembly protein, ATPase of CpaF family</fullName>
    </submittedName>
</protein>
<dbReference type="OrthoDB" id="9810761at2"/>
<dbReference type="PANTHER" id="PTHR30486:SF6">
    <property type="entry name" value="TYPE IV PILUS RETRACTATION ATPASE PILT"/>
    <property type="match status" value="1"/>
</dbReference>
<dbReference type="SUPFAM" id="SSF52540">
    <property type="entry name" value="P-loop containing nucleoside triphosphate hydrolases"/>
    <property type="match status" value="1"/>
</dbReference>
<dbReference type="InterPro" id="IPR027417">
    <property type="entry name" value="P-loop_NTPase"/>
</dbReference>
<dbReference type="Gene3D" id="3.40.50.300">
    <property type="entry name" value="P-loop containing nucleotide triphosphate hydrolases"/>
    <property type="match status" value="1"/>
</dbReference>
<dbReference type="Gene3D" id="3.30.450.380">
    <property type="match status" value="1"/>
</dbReference>
<dbReference type="GO" id="GO:0016887">
    <property type="term" value="F:ATP hydrolysis activity"/>
    <property type="evidence" value="ECO:0007669"/>
    <property type="project" value="InterPro"/>
</dbReference>
<dbReference type="InterPro" id="IPR050921">
    <property type="entry name" value="T4SS_GSP_E_ATPase"/>
</dbReference>
<dbReference type="AlphaFoldDB" id="A0A1G8CGQ7"/>
<keyword evidence="4" id="KW-1185">Reference proteome</keyword>
<sequence length="450" mass="49126">MTAEKAVVDAIRGRVIAKLAERSARSGMTAEDERQELRALIEEELETEARARLGRGHPVLAREDEAEVLLAVERGIWGLGQLQALLDLPDVEDIYLVGSEPPMVRLSSGEIRVARDAVATSDAELIQQIQHIAAHHGTSERAFTPAQPCLNMQLPDGSRLAAVRDVVPRPTVTIRKHRLLDFTLDDLVAMGTLSAESARFIRALIVAKQNILVTGEPTCGKTTLLRAIAREIPPHERIATLETEFELRLHLLHNASPLIVAMEARPGSTEFSGRGGERAGEMTLSALLHQTLRLSVTRVIIGEVRGEEALAMLEAMNAGMPGSMCTLHAGSSAEALERLATAALKGAGSGWSDRFVTRLVAQGIDYVIHMRQLDHPSLGGRRRFVSEISEVTDVNEVGRIAVNRIFAPDLGSEDPRPRLQMPPQKRRAFEEAGVDLGFLNRSNRNGAVRS</sequence>
<reference evidence="3 4" key="1">
    <citation type="submission" date="2016-10" db="EMBL/GenBank/DDBJ databases">
        <authorList>
            <person name="de Groot N.N."/>
        </authorList>
    </citation>
    <scope>NUCLEOTIDE SEQUENCE [LARGE SCALE GENOMIC DNA]</scope>
    <source>
        <strain evidence="3 4">CGMCC 4.3143</strain>
    </source>
</reference>
<dbReference type="Pfam" id="PF00437">
    <property type="entry name" value="T2SSE"/>
    <property type="match status" value="1"/>
</dbReference>
<evidence type="ECO:0000313" key="4">
    <source>
        <dbReference type="Proteomes" id="UP000198967"/>
    </source>
</evidence>
<proteinExistence type="inferred from homology"/>
<evidence type="ECO:0000259" key="2">
    <source>
        <dbReference type="Pfam" id="PF00437"/>
    </source>
</evidence>
<evidence type="ECO:0000313" key="3">
    <source>
        <dbReference type="EMBL" id="SDH44393.1"/>
    </source>
</evidence>
<gene>
    <name evidence="3" type="ORF">SAMN05216377_12287</name>
</gene>
<accession>A0A1G8CGQ7</accession>
<dbReference type="InterPro" id="IPR001482">
    <property type="entry name" value="T2SS/T4SS_dom"/>
</dbReference>
<name>A0A1G8CGQ7_PSEOR</name>